<reference evidence="2" key="1">
    <citation type="submission" date="2023-03" db="EMBL/GenBank/DDBJ databases">
        <title>Massive genome expansion in bonnet fungi (Mycena s.s.) driven by repeated elements and novel gene families across ecological guilds.</title>
        <authorList>
            <consortium name="Lawrence Berkeley National Laboratory"/>
            <person name="Harder C.B."/>
            <person name="Miyauchi S."/>
            <person name="Viragh M."/>
            <person name="Kuo A."/>
            <person name="Thoen E."/>
            <person name="Andreopoulos B."/>
            <person name="Lu D."/>
            <person name="Skrede I."/>
            <person name="Drula E."/>
            <person name="Henrissat B."/>
            <person name="Morin E."/>
            <person name="Kohler A."/>
            <person name="Barry K."/>
            <person name="LaButti K."/>
            <person name="Morin E."/>
            <person name="Salamov A."/>
            <person name="Lipzen A."/>
            <person name="Mereny Z."/>
            <person name="Hegedus B."/>
            <person name="Baldrian P."/>
            <person name="Stursova M."/>
            <person name="Weitz H."/>
            <person name="Taylor A."/>
            <person name="Grigoriev I.V."/>
            <person name="Nagy L.G."/>
            <person name="Martin F."/>
            <person name="Kauserud H."/>
        </authorList>
    </citation>
    <scope>NUCLEOTIDE SEQUENCE</scope>
    <source>
        <strain evidence="2">CBHHK200</strain>
    </source>
</reference>
<evidence type="ECO:0000259" key="1">
    <source>
        <dbReference type="Pfam" id="PF01738"/>
    </source>
</evidence>
<dbReference type="InterPro" id="IPR002925">
    <property type="entry name" value="Dienelactn_hydro"/>
</dbReference>
<sequence>MSCPNCFKGAVLEGQPTGVIIDAQDGAYFAAGNGDTKRAIVLLTDVFGLPLKNSKILADSFAQHLGCDVWVPDLFACQPPLTVEQMQGVPERAGVKLGFFGALKFIWGALPSIPGMIRNRPSVVIARVVSFVKKLQETKKYEKIGAIGYCFGGGIATRVGATTDLFQSIVLAHPSNPTDAQLRAIKAPTAWCAAEDDMGINPARMEEIAALYAGRKGTADFVQYEIKVYKAHGFAARPNFAYPEVKEGFEQAFKQAVEWFNKTLPA</sequence>
<dbReference type="Pfam" id="PF01738">
    <property type="entry name" value="DLH"/>
    <property type="match status" value="1"/>
</dbReference>
<dbReference type="AlphaFoldDB" id="A0AAD6S684"/>
<dbReference type="PANTHER" id="PTHR17630:SF44">
    <property type="entry name" value="PROTEIN AIM2"/>
    <property type="match status" value="1"/>
</dbReference>
<organism evidence="2 3">
    <name type="scientific">Mycena alexandri</name>
    <dbReference type="NCBI Taxonomy" id="1745969"/>
    <lineage>
        <taxon>Eukaryota</taxon>
        <taxon>Fungi</taxon>
        <taxon>Dikarya</taxon>
        <taxon>Basidiomycota</taxon>
        <taxon>Agaricomycotina</taxon>
        <taxon>Agaricomycetes</taxon>
        <taxon>Agaricomycetidae</taxon>
        <taxon>Agaricales</taxon>
        <taxon>Marasmiineae</taxon>
        <taxon>Mycenaceae</taxon>
        <taxon>Mycena</taxon>
    </lineage>
</organism>
<feature type="domain" description="Dienelactone hydrolase" evidence="1">
    <location>
        <begin position="27"/>
        <end position="263"/>
    </location>
</feature>
<dbReference type="Proteomes" id="UP001218188">
    <property type="component" value="Unassembled WGS sequence"/>
</dbReference>
<accession>A0AAD6S684</accession>
<dbReference type="SUPFAM" id="SSF53474">
    <property type="entry name" value="alpha/beta-Hydrolases"/>
    <property type="match status" value="1"/>
</dbReference>
<keyword evidence="3" id="KW-1185">Reference proteome</keyword>
<protein>
    <submittedName>
        <fullName evidence="2">Alpha/Beta hydrolase protein</fullName>
    </submittedName>
</protein>
<dbReference type="EMBL" id="JARJCM010000219">
    <property type="protein sequence ID" value="KAJ7021964.1"/>
    <property type="molecule type" value="Genomic_DNA"/>
</dbReference>
<proteinExistence type="predicted"/>
<dbReference type="GO" id="GO:0016787">
    <property type="term" value="F:hydrolase activity"/>
    <property type="evidence" value="ECO:0007669"/>
    <property type="project" value="UniProtKB-KW"/>
</dbReference>
<dbReference type="PANTHER" id="PTHR17630">
    <property type="entry name" value="DIENELACTONE HYDROLASE"/>
    <property type="match status" value="1"/>
</dbReference>
<gene>
    <name evidence="2" type="ORF">C8F04DRAFT_1139379</name>
</gene>
<comment type="caution">
    <text evidence="2">The sequence shown here is derived from an EMBL/GenBank/DDBJ whole genome shotgun (WGS) entry which is preliminary data.</text>
</comment>
<evidence type="ECO:0000313" key="2">
    <source>
        <dbReference type="EMBL" id="KAJ7021964.1"/>
    </source>
</evidence>
<name>A0AAD6S684_9AGAR</name>
<dbReference type="InterPro" id="IPR029058">
    <property type="entry name" value="AB_hydrolase_fold"/>
</dbReference>
<dbReference type="Gene3D" id="3.40.50.1820">
    <property type="entry name" value="alpha/beta hydrolase"/>
    <property type="match status" value="1"/>
</dbReference>
<evidence type="ECO:0000313" key="3">
    <source>
        <dbReference type="Proteomes" id="UP001218188"/>
    </source>
</evidence>
<keyword evidence="2" id="KW-0378">Hydrolase</keyword>